<evidence type="ECO:0000256" key="6">
    <source>
        <dbReference type="ARBA" id="ARBA00023180"/>
    </source>
</evidence>
<sequence>MAETCNESCDSNGEVLRQDPQVNPTGCFIYNTSSIADSFNGLATLNSPNRPSLNFPDPYTNHNLMNVGHCIKHCIDYLFTYAALENGINCRCGYADALQTYIEADNKLCNKLCTTATYKGNVTYPCGGLGAYTVYKAEIQYFTPPIGITVEEKLNIMNNIDKDKVKYPNYRGCIEDNRYCGQRVLGNKCTNTETMTVEECINYCREGNYRYAGLEARVQCFCGNTYNPLGRLLGSEYCSNSCPGNNYQLCGGSFALSIYEVPPLSNLNNSNNLPLIIGLSVGLPLLIICVIGFLVYTKKIKICSQSSDDPDDPNNPNNRHF</sequence>
<dbReference type="PROSITE" id="PS51212">
    <property type="entry name" value="WSC"/>
    <property type="match status" value="2"/>
</dbReference>
<keyword evidence="6" id="KW-0325">Glycoprotein</keyword>
<evidence type="ECO:0000256" key="5">
    <source>
        <dbReference type="ARBA" id="ARBA00023136"/>
    </source>
</evidence>
<keyword evidence="10" id="KW-1185">Reference proteome</keyword>
<dbReference type="SMR" id="A0A015JXH2"/>
<evidence type="ECO:0000256" key="4">
    <source>
        <dbReference type="ARBA" id="ARBA00022989"/>
    </source>
</evidence>
<accession>A0A015JXH2</accession>
<dbReference type="AlphaFoldDB" id="A0A015JXH2"/>
<proteinExistence type="predicted"/>
<keyword evidence="5 7" id="KW-0472">Membrane</keyword>
<evidence type="ECO:0000256" key="1">
    <source>
        <dbReference type="ARBA" id="ARBA00004167"/>
    </source>
</evidence>
<dbReference type="InterPro" id="IPR051836">
    <property type="entry name" value="Kremen_rcpt"/>
</dbReference>
<feature type="domain" description="WSC" evidence="8">
    <location>
        <begin position="167"/>
        <end position="262"/>
    </location>
</feature>
<feature type="domain" description="WSC" evidence="8">
    <location>
        <begin position="38"/>
        <end position="138"/>
    </location>
</feature>
<evidence type="ECO:0000259" key="8">
    <source>
        <dbReference type="PROSITE" id="PS51212"/>
    </source>
</evidence>
<dbReference type="STRING" id="1432141.A0A015JXH2"/>
<name>A0A015JXH2_RHIIW</name>
<keyword evidence="3" id="KW-0732">Signal</keyword>
<dbReference type="PANTHER" id="PTHR24269">
    <property type="entry name" value="KREMEN PROTEIN"/>
    <property type="match status" value="1"/>
</dbReference>
<keyword evidence="4 7" id="KW-1133">Transmembrane helix</keyword>
<dbReference type="Proteomes" id="UP000022910">
    <property type="component" value="Unassembled WGS sequence"/>
</dbReference>
<evidence type="ECO:0000256" key="2">
    <source>
        <dbReference type="ARBA" id="ARBA00022692"/>
    </source>
</evidence>
<protein>
    <recommendedName>
        <fullName evidence="8">WSC domain-containing protein</fullName>
    </recommendedName>
</protein>
<dbReference type="OrthoDB" id="2384258at2759"/>
<evidence type="ECO:0000256" key="7">
    <source>
        <dbReference type="SAM" id="Phobius"/>
    </source>
</evidence>
<evidence type="ECO:0000313" key="10">
    <source>
        <dbReference type="Proteomes" id="UP000022910"/>
    </source>
</evidence>
<dbReference type="EMBL" id="JEMT01026203">
    <property type="protein sequence ID" value="EXX59794.1"/>
    <property type="molecule type" value="Genomic_DNA"/>
</dbReference>
<reference evidence="9 10" key="1">
    <citation type="submission" date="2014-02" db="EMBL/GenBank/DDBJ databases">
        <title>Single nucleus genome sequencing reveals high similarity among nuclei of an endomycorrhizal fungus.</title>
        <authorList>
            <person name="Lin K."/>
            <person name="Geurts R."/>
            <person name="Zhang Z."/>
            <person name="Limpens E."/>
            <person name="Saunders D.G."/>
            <person name="Mu D."/>
            <person name="Pang E."/>
            <person name="Cao H."/>
            <person name="Cha H."/>
            <person name="Lin T."/>
            <person name="Zhou Q."/>
            <person name="Shang Y."/>
            <person name="Li Y."/>
            <person name="Ivanov S."/>
            <person name="Sharma T."/>
            <person name="Velzen R.V."/>
            <person name="Ruijter N.D."/>
            <person name="Aanen D.K."/>
            <person name="Win J."/>
            <person name="Kamoun S."/>
            <person name="Bisseling T."/>
            <person name="Huang S."/>
        </authorList>
    </citation>
    <scope>NUCLEOTIDE SEQUENCE [LARGE SCALE GENOMIC DNA]</scope>
    <source>
        <strain evidence="10">DAOM197198w</strain>
    </source>
</reference>
<evidence type="ECO:0000313" key="9">
    <source>
        <dbReference type="EMBL" id="EXX59794.1"/>
    </source>
</evidence>
<gene>
    <name evidence="9" type="ORF">RirG_185850</name>
</gene>
<evidence type="ECO:0000256" key="3">
    <source>
        <dbReference type="ARBA" id="ARBA00022729"/>
    </source>
</evidence>
<dbReference type="Pfam" id="PF01822">
    <property type="entry name" value="WSC"/>
    <property type="match status" value="2"/>
</dbReference>
<dbReference type="GO" id="GO:0005886">
    <property type="term" value="C:plasma membrane"/>
    <property type="evidence" value="ECO:0007669"/>
    <property type="project" value="TreeGrafter"/>
</dbReference>
<dbReference type="InterPro" id="IPR002889">
    <property type="entry name" value="WSC_carb-bd"/>
</dbReference>
<organism evidence="9 10">
    <name type="scientific">Rhizophagus irregularis (strain DAOM 197198w)</name>
    <name type="common">Glomus intraradices</name>
    <dbReference type="NCBI Taxonomy" id="1432141"/>
    <lineage>
        <taxon>Eukaryota</taxon>
        <taxon>Fungi</taxon>
        <taxon>Fungi incertae sedis</taxon>
        <taxon>Mucoromycota</taxon>
        <taxon>Glomeromycotina</taxon>
        <taxon>Glomeromycetes</taxon>
        <taxon>Glomerales</taxon>
        <taxon>Glomeraceae</taxon>
        <taxon>Rhizophagus</taxon>
    </lineage>
</organism>
<comment type="caution">
    <text evidence="9">The sequence shown here is derived from an EMBL/GenBank/DDBJ whole genome shotgun (WGS) entry which is preliminary data.</text>
</comment>
<dbReference type="PANTHER" id="PTHR24269:SF16">
    <property type="entry name" value="PROTEIN SLG1"/>
    <property type="match status" value="1"/>
</dbReference>
<comment type="subcellular location">
    <subcellularLocation>
        <location evidence="1">Membrane</location>
        <topology evidence="1">Single-pass membrane protein</topology>
    </subcellularLocation>
</comment>
<keyword evidence="2 7" id="KW-0812">Transmembrane</keyword>
<feature type="transmembrane region" description="Helical" evidence="7">
    <location>
        <begin position="273"/>
        <end position="296"/>
    </location>
</feature>
<dbReference type="SMART" id="SM00321">
    <property type="entry name" value="WSC"/>
    <property type="match status" value="2"/>
</dbReference>
<dbReference type="HOGENOM" id="CLU_924844_0_0_1"/>